<keyword evidence="9" id="KW-1133">Transmembrane helix</keyword>
<keyword evidence="6 12" id="KW-0418">Kinase</keyword>
<feature type="transmembrane region" description="Helical" evidence="9">
    <location>
        <begin position="106"/>
        <end position="126"/>
    </location>
</feature>
<dbReference type="Gene3D" id="1.20.5.1930">
    <property type="match status" value="1"/>
</dbReference>
<comment type="caution">
    <text evidence="12">The sequence shown here is derived from an EMBL/GenBank/DDBJ whole genome shotgun (WGS) entry which is preliminary data.</text>
</comment>
<keyword evidence="5" id="KW-0547">Nucleotide-binding</keyword>
<evidence type="ECO:0000256" key="5">
    <source>
        <dbReference type="ARBA" id="ARBA00022741"/>
    </source>
</evidence>
<dbReference type="Gene3D" id="3.30.565.10">
    <property type="entry name" value="Histidine kinase-like ATPase, C-terminal domain"/>
    <property type="match status" value="1"/>
</dbReference>
<dbReference type="InterPro" id="IPR036890">
    <property type="entry name" value="HATPase_C_sf"/>
</dbReference>
<dbReference type="EC" id="2.7.13.3" evidence="2"/>
<evidence type="ECO:0000256" key="9">
    <source>
        <dbReference type="SAM" id="Phobius"/>
    </source>
</evidence>
<reference evidence="13" key="1">
    <citation type="journal article" date="2019" name="Int. J. Syst. Evol. Microbiol.">
        <title>The Global Catalogue of Microorganisms (GCM) 10K type strain sequencing project: providing services to taxonomists for standard genome sequencing and annotation.</title>
        <authorList>
            <consortium name="The Broad Institute Genomics Platform"/>
            <consortium name="The Broad Institute Genome Sequencing Center for Infectious Disease"/>
            <person name="Wu L."/>
            <person name="Ma J."/>
        </authorList>
    </citation>
    <scope>NUCLEOTIDE SEQUENCE [LARGE SCALE GENOMIC DNA]</scope>
    <source>
        <strain evidence="13">JCM 16908</strain>
    </source>
</reference>
<dbReference type="Pfam" id="PF07730">
    <property type="entry name" value="HisKA_3"/>
    <property type="match status" value="1"/>
</dbReference>
<dbReference type="InterPro" id="IPR011712">
    <property type="entry name" value="Sig_transdc_His_kin_sub3_dim/P"/>
</dbReference>
<keyword evidence="3" id="KW-0597">Phosphoprotein</keyword>
<evidence type="ECO:0000256" key="2">
    <source>
        <dbReference type="ARBA" id="ARBA00012438"/>
    </source>
</evidence>
<dbReference type="CDD" id="cd16917">
    <property type="entry name" value="HATPase_UhpB-NarQ-NarX-like"/>
    <property type="match status" value="1"/>
</dbReference>
<dbReference type="PANTHER" id="PTHR24421:SF10">
    <property type="entry name" value="NITRATE_NITRITE SENSOR PROTEIN NARQ"/>
    <property type="match status" value="1"/>
</dbReference>
<keyword evidence="4" id="KW-0808">Transferase</keyword>
<keyword evidence="7" id="KW-0067">ATP-binding</keyword>
<feature type="transmembrane region" description="Helical" evidence="9">
    <location>
        <begin position="73"/>
        <end position="100"/>
    </location>
</feature>
<evidence type="ECO:0000256" key="3">
    <source>
        <dbReference type="ARBA" id="ARBA00022553"/>
    </source>
</evidence>
<dbReference type="InterPro" id="IPR050482">
    <property type="entry name" value="Sensor_HK_TwoCompSys"/>
</dbReference>
<evidence type="ECO:0000259" key="10">
    <source>
        <dbReference type="Pfam" id="PF02518"/>
    </source>
</evidence>
<feature type="domain" description="Histidine kinase/HSP90-like ATPase" evidence="10">
    <location>
        <begin position="284"/>
        <end position="369"/>
    </location>
</feature>
<evidence type="ECO:0000256" key="1">
    <source>
        <dbReference type="ARBA" id="ARBA00000085"/>
    </source>
</evidence>
<dbReference type="Pfam" id="PF02518">
    <property type="entry name" value="HATPase_c"/>
    <property type="match status" value="1"/>
</dbReference>
<dbReference type="InterPro" id="IPR003594">
    <property type="entry name" value="HATPase_dom"/>
</dbReference>
<feature type="transmembrane region" description="Helical" evidence="9">
    <location>
        <begin position="133"/>
        <end position="151"/>
    </location>
</feature>
<accession>A0ABP7HLE7</accession>
<evidence type="ECO:0000256" key="8">
    <source>
        <dbReference type="ARBA" id="ARBA00023012"/>
    </source>
</evidence>
<evidence type="ECO:0000256" key="7">
    <source>
        <dbReference type="ARBA" id="ARBA00022840"/>
    </source>
</evidence>
<dbReference type="SUPFAM" id="SSF55874">
    <property type="entry name" value="ATPase domain of HSP90 chaperone/DNA topoisomerase II/histidine kinase"/>
    <property type="match status" value="1"/>
</dbReference>
<dbReference type="PANTHER" id="PTHR24421">
    <property type="entry name" value="NITRATE/NITRITE SENSOR PROTEIN NARX-RELATED"/>
    <property type="match status" value="1"/>
</dbReference>
<keyword evidence="13" id="KW-1185">Reference proteome</keyword>
<keyword evidence="8" id="KW-0902">Two-component regulatory system</keyword>
<comment type="catalytic activity">
    <reaction evidence="1">
        <text>ATP + protein L-histidine = ADP + protein N-phospho-L-histidine.</text>
        <dbReference type="EC" id="2.7.13.3"/>
    </reaction>
</comment>
<evidence type="ECO:0000313" key="12">
    <source>
        <dbReference type="EMBL" id="GAA3795625.1"/>
    </source>
</evidence>
<keyword evidence="9" id="KW-0812">Transmembrane</keyword>
<evidence type="ECO:0000256" key="6">
    <source>
        <dbReference type="ARBA" id="ARBA00022777"/>
    </source>
</evidence>
<sequence>MTRQRRPWWQYAIGAVVAAYLLSSLVWGTIDAAGTRGWAGGGLNAVLYIAATACCVATLRWGGTPRYAVLPAVATVIALCMEALTPYTGVAILFLVVWVAPFRMRLWQAVPLSVLASIGFVLMARVNSLPNDAAFGIATGLGWAMFFAAVVNQLAVTRRQSAAMAQARSREAVMGERQRLAREIHDILAHSLSAQIVHLEGARLLLERGDDSGSALERVDLAGEMARAGLEEAKRAVEALRGDEMPLAGRLERLAGEFRSVTGAPCKVTVSGEPARLPPEARLAVIRTAQEALTNVHKHASFAEVAMELRCGESWCELEVRDMGGEPGRLAATGSGYGLIGMRERAELIGGSLHAGADGKGFTVRLRVPA</sequence>
<gene>
    <name evidence="12" type="ORF">GCM10022226_13710</name>
</gene>
<protein>
    <recommendedName>
        <fullName evidence="2">histidine kinase</fullName>
        <ecNumber evidence="2">2.7.13.3</ecNumber>
    </recommendedName>
</protein>
<keyword evidence="9" id="KW-0472">Membrane</keyword>
<dbReference type="RefSeq" id="WP_344935645.1">
    <property type="nucleotide sequence ID" value="NZ_BAAAZR010000002.1"/>
</dbReference>
<evidence type="ECO:0000259" key="11">
    <source>
        <dbReference type="Pfam" id="PF07730"/>
    </source>
</evidence>
<dbReference type="Proteomes" id="UP001500888">
    <property type="component" value="Unassembled WGS sequence"/>
</dbReference>
<proteinExistence type="predicted"/>
<feature type="transmembrane region" description="Helical" evidence="9">
    <location>
        <begin position="42"/>
        <end position="61"/>
    </location>
</feature>
<dbReference type="EMBL" id="BAAAZR010000002">
    <property type="protein sequence ID" value="GAA3795625.1"/>
    <property type="molecule type" value="Genomic_DNA"/>
</dbReference>
<feature type="transmembrane region" description="Helical" evidence="9">
    <location>
        <begin position="12"/>
        <end position="30"/>
    </location>
</feature>
<organism evidence="12 13">
    <name type="scientific">Sphaerisporangium flaviroseum</name>
    <dbReference type="NCBI Taxonomy" id="509199"/>
    <lineage>
        <taxon>Bacteria</taxon>
        <taxon>Bacillati</taxon>
        <taxon>Actinomycetota</taxon>
        <taxon>Actinomycetes</taxon>
        <taxon>Streptosporangiales</taxon>
        <taxon>Streptosporangiaceae</taxon>
        <taxon>Sphaerisporangium</taxon>
    </lineage>
</organism>
<dbReference type="GO" id="GO:0016301">
    <property type="term" value="F:kinase activity"/>
    <property type="evidence" value="ECO:0007669"/>
    <property type="project" value="UniProtKB-KW"/>
</dbReference>
<evidence type="ECO:0000313" key="13">
    <source>
        <dbReference type="Proteomes" id="UP001500888"/>
    </source>
</evidence>
<evidence type="ECO:0000256" key="4">
    <source>
        <dbReference type="ARBA" id="ARBA00022679"/>
    </source>
</evidence>
<feature type="domain" description="Signal transduction histidine kinase subgroup 3 dimerisation and phosphoacceptor" evidence="11">
    <location>
        <begin position="176"/>
        <end position="242"/>
    </location>
</feature>
<name>A0ABP7HLE7_9ACTN</name>